<dbReference type="AlphaFoldDB" id="A0A420IHE1"/>
<dbReference type="Proteomes" id="UP000285326">
    <property type="component" value="Unassembled WGS sequence"/>
</dbReference>
<protein>
    <submittedName>
        <fullName evidence="1">Uncharacterized protein</fullName>
    </submittedName>
</protein>
<proteinExistence type="predicted"/>
<sequence>MGQTEFNLEEKSYQSMISRCLAKNKKFKWKDSSELHQQLASSVKHEQIEEALLYWILQCQVNPNLHILDYFLK</sequence>
<name>A0A420IHE1_9PEZI</name>
<organism evidence="1 2">
    <name type="scientific">Golovinomyces cichoracearum</name>
    <dbReference type="NCBI Taxonomy" id="62708"/>
    <lineage>
        <taxon>Eukaryota</taxon>
        <taxon>Fungi</taxon>
        <taxon>Dikarya</taxon>
        <taxon>Ascomycota</taxon>
        <taxon>Pezizomycotina</taxon>
        <taxon>Leotiomycetes</taxon>
        <taxon>Erysiphales</taxon>
        <taxon>Erysiphaceae</taxon>
        <taxon>Golovinomyces</taxon>
    </lineage>
</organism>
<evidence type="ECO:0000313" key="1">
    <source>
        <dbReference type="EMBL" id="RKF73933.1"/>
    </source>
</evidence>
<dbReference type="EMBL" id="MCBS01024207">
    <property type="protein sequence ID" value="RKF73933.1"/>
    <property type="molecule type" value="Genomic_DNA"/>
</dbReference>
<comment type="caution">
    <text evidence="1">The sequence shown here is derived from an EMBL/GenBank/DDBJ whole genome shotgun (WGS) entry which is preliminary data.</text>
</comment>
<gene>
    <name evidence="1" type="ORF">GcM1_242150</name>
</gene>
<evidence type="ECO:0000313" key="2">
    <source>
        <dbReference type="Proteomes" id="UP000285326"/>
    </source>
</evidence>
<reference evidence="1 2" key="1">
    <citation type="journal article" date="2018" name="BMC Genomics">
        <title>Comparative genome analyses reveal sequence features reflecting distinct modes of host-adaptation between dicot and monocot powdery mildew.</title>
        <authorList>
            <person name="Wu Y."/>
            <person name="Ma X."/>
            <person name="Pan Z."/>
            <person name="Kale S.D."/>
            <person name="Song Y."/>
            <person name="King H."/>
            <person name="Zhang Q."/>
            <person name="Presley C."/>
            <person name="Deng X."/>
            <person name="Wei C.I."/>
            <person name="Xiao S."/>
        </authorList>
    </citation>
    <scope>NUCLEOTIDE SEQUENCE [LARGE SCALE GENOMIC DNA]</scope>
    <source>
        <strain evidence="1">UMSG1</strain>
    </source>
</reference>
<accession>A0A420IHE1</accession>